<name>A0A918P4M1_9NEIS</name>
<evidence type="ECO:0000256" key="1">
    <source>
        <dbReference type="SAM" id="SignalP"/>
    </source>
</evidence>
<reference evidence="2" key="2">
    <citation type="submission" date="2020-09" db="EMBL/GenBank/DDBJ databases">
        <authorList>
            <person name="Sun Q."/>
            <person name="Kim S."/>
        </authorList>
    </citation>
    <scope>NUCLEOTIDE SEQUENCE</scope>
    <source>
        <strain evidence="2">KCTC 32182</strain>
    </source>
</reference>
<dbReference type="Proteomes" id="UP000645257">
    <property type="component" value="Unassembled WGS sequence"/>
</dbReference>
<evidence type="ECO:0000313" key="3">
    <source>
        <dbReference type="Proteomes" id="UP000645257"/>
    </source>
</evidence>
<evidence type="ECO:0000313" key="2">
    <source>
        <dbReference type="EMBL" id="GGY19091.1"/>
    </source>
</evidence>
<reference evidence="2" key="1">
    <citation type="journal article" date="2014" name="Int. J. Syst. Evol. Microbiol.">
        <title>Complete genome sequence of Corynebacterium casei LMG S-19264T (=DSM 44701T), isolated from a smear-ripened cheese.</title>
        <authorList>
            <consortium name="US DOE Joint Genome Institute (JGI-PGF)"/>
            <person name="Walter F."/>
            <person name="Albersmeier A."/>
            <person name="Kalinowski J."/>
            <person name="Ruckert C."/>
        </authorList>
    </citation>
    <scope>NUCLEOTIDE SEQUENCE</scope>
    <source>
        <strain evidence="2">KCTC 32182</strain>
    </source>
</reference>
<organism evidence="2 3">
    <name type="scientific">Paludibacterium paludis</name>
    <dbReference type="NCBI Taxonomy" id="1225769"/>
    <lineage>
        <taxon>Bacteria</taxon>
        <taxon>Pseudomonadati</taxon>
        <taxon>Pseudomonadota</taxon>
        <taxon>Betaproteobacteria</taxon>
        <taxon>Neisseriales</taxon>
        <taxon>Chromobacteriaceae</taxon>
        <taxon>Paludibacterium</taxon>
    </lineage>
</organism>
<keyword evidence="3" id="KW-1185">Reference proteome</keyword>
<evidence type="ECO:0008006" key="4">
    <source>
        <dbReference type="Google" id="ProtNLM"/>
    </source>
</evidence>
<protein>
    <recommendedName>
        <fullName evidence="4">Amino acid ABC transporter substrate-binding protein (PAAT family)</fullName>
    </recommendedName>
</protein>
<sequence length="264" mass="29754">MTRLCLWLLAALTGFPACPAHAGLAPPPAIFVVTEDRAPQTLWLGNQPAGPHTAMVKRIVEAAGYRADIQMYPWQRSYFLAQTRPNTLIYSIARSESREKHFLWIGELDSGLRWFYRRAGSRQPLPRTMEDLRLGNTTCVVQGDIGEENLRQLHFMEGKEFVVAYQRKDCLKMLLAGSVSMLLEAPDGLQWELAINRIPDAAVEKVLLLPSSHTQPLYLAASLGSDPAMVERLRNAWLALSRSGELGQLRRQRITAPMNYHLPH</sequence>
<feature type="chain" id="PRO_5037548423" description="Amino acid ABC transporter substrate-binding protein (PAAT family)" evidence="1">
    <location>
        <begin position="23"/>
        <end position="264"/>
    </location>
</feature>
<dbReference type="AlphaFoldDB" id="A0A918P4M1"/>
<dbReference type="SUPFAM" id="SSF53850">
    <property type="entry name" value="Periplasmic binding protein-like II"/>
    <property type="match status" value="1"/>
</dbReference>
<dbReference type="Gene3D" id="3.40.190.10">
    <property type="entry name" value="Periplasmic binding protein-like II"/>
    <property type="match status" value="2"/>
</dbReference>
<keyword evidence="1" id="KW-0732">Signal</keyword>
<proteinExistence type="predicted"/>
<feature type="signal peptide" evidence="1">
    <location>
        <begin position="1"/>
        <end position="22"/>
    </location>
</feature>
<gene>
    <name evidence="2" type="ORF">GCM10011289_23150</name>
</gene>
<dbReference type="PANTHER" id="PTHR38834:SF3">
    <property type="entry name" value="SOLUTE-BINDING PROTEIN FAMILY 3_N-TERMINAL DOMAIN-CONTAINING PROTEIN"/>
    <property type="match status" value="1"/>
</dbReference>
<dbReference type="RefSeq" id="WP_189534454.1">
    <property type="nucleotide sequence ID" value="NZ_BMYX01000013.1"/>
</dbReference>
<dbReference type="PANTHER" id="PTHR38834">
    <property type="entry name" value="PERIPLASMIC SUBSTRATE BINDING PROTEIN FAMILY 3"/>
    <property type="match status" value="1"/>
</dbReference>
<dbReference type="EMBL" id="BMYX01000013">
    <property type="protein sequence ID" value="GGY19091.1"/>
    <property type="molecule type" value="Genomic_DNA"/>
</dbReference>
<comment type="caution">
    <text evidence="2">The sequence shown here is derived from an EMBL/GenBank/DDBJ whole genome shotgun (WGS) entry which is preliminary data.</text>
</comment>
<accession>A0A918P4M1</accession>